<protein>
    <submittedName>
        <fullName evidence="2">VOC family protein</fullName>
    </submittedName>
</protein>
<proteinExistence type="predicted"/>
<dbReference type="PANTHER" id="PTHR40265:SF1">
    <property type="entry name" value="GLYOXALASE-LIKE DOMAIN-CONTAINING PROTEIN"/>
    <property type="match status" value="1"/>
</dbReference>
<keyword evidence="3" id="KW-1185">Reference proteome</keyword>
<evidence type="ECO:0000259" key="1">
    <source>
        <dbReference type="Pfam" id="PF13468"/>
    </source>
</evidence>
<comment type="caution">
    <text evidence="2">The sequence shown here is derived from an EMBL/GenBank/DDBJ whole genome shotgun (WGS) entry which is preliminary data.</text>
</comment>
<dbReference type="InterPro" id="IPR025870">
    <property type="entry name" value="Glyoxalase-like_dom"/>
</dbReference>
<dbReference type="PANTHER" id="PTHR40265">
    <property type="entry name" value="BLL2707 PROTEIN"/>
    <property type="match status" value="1"/>
</dbReference>
<dbReference type="InterPro" id="IPR029068">
    <property type="entry name" value="Glyas_Bleomycin-R_OHBP_Dase"/>
</dbReference>
<dbReference type="AlphaFoldDB" id="A0A4Y8RN46"/>
<accession>A0A4Y8RN46</accession>
<dbReference type="Pfam" id="PF13468">
    <property type="entry name" value="Glyoxalase_3"/>
    <property type="match status" value="1"/>
</dbReference>
<gene>
    <name evidence="2" type="ORF">E3C22_06750</name>
</gene>
<organism evidence="2 3">
    <name type="scientific">Jiella endophytica</name>
    <dbReference type="NCBI Taxonomy" id="2558362"/>
    <lineage>
        <taxon>Bacteria</taxon>
        <taxon>Pseudomonadati</taxon>
        <taxon>Pseudomonadota</taxon>
        <taxon>Alphaproteobacteria</taxon>
        <taxon>Hyphomicrobiales</taxon>
        <taxon>Aurantimonadaceae</taxon>
        <taxon>Jiella</taxon>
    </lineage>
</organism>
<dbReference type="Proteomes" id="UP000298179">
    <property type="component" value="Unassembled WGS sequence"/>
</dbReference>
<evidence type="ECO:0000313" key="2">
    <source>
        <dbReference type="EMBL" id="TFF25073.1"/>
    </source>
</evidence>
<dbReference type="Gene3D" id="3.10.180.10">
    <property type="entry name" value="2,3-Dihydroxybiphenyl 1,2-Dioxygenase, domain 1"/>
    <property type="match status" value="1"/>
</dbReference>
<feature type="domain" description="Glyoxalase-like" evidence="1">
    <location>
        <begin position="5"/>
        <end position="193"/>
    </location>
</feature>
<dbReference type="EMBL" id="SOZD01000002">
    <property type="protein sequence ID" value="TFF25073.1"/>
    <property type="molecule type" value="Genomic_DNA"/>
</dbReference>
<reference evidence="2 3" key="1">
    <citation type="submission" date="2019-03" db="EMBL/GenBank/DDBJ databases">
        <title>Jiella endophytica sp. nov., a novel endophytic bacterium isolated from root of Ficus microcarpa Linn. f.</title>
        <authorList>
            <person name="Tuo L."/>
        </authorList>
    </citation>
    <scope>NUCLEOTIDE SEQUENCE [LARGE SCALE GENOMIC DNA]</scope>
    <source>
        <strain evidence="2 3">CBS5Q-3</strain>
    </source>
</reference>
<name>A0A4Y8RN46_9HYPH</name>
<evidence type="ECO:0000313" key="3">
    <source>
        <dbReference type="Proteomes" id="UP000298179"/>
    </source>
</evidence>
<dbReference type="OrthoDB" id="9812467at2"/>
<sequence>MMRAVDHLVMPFNTLPEACDWFERIGFVVAPEAAHPFGTGNACVFFADGRYLEPLSIVDPAAYDAAKAEGHLFVERDADVRNLADRPAISGLAFSSSDALADREQLLEEEAGEDGLVEFGRTMRLPDGGAAELSFRLAFAAIHAADAPSFFCCEARHSVRPDRSALTTHPNGATGVTGVTLTAPDPQVFRDYLSAVCGSPAENNPDGSLTFALECGRLDIVPRDVGSFAIESVTITVADLAFARKFWQGQGIACAEESDGVAVDCPNGRGRIRFIEERS</sequence>